<sequence>MKRYQIFRGVDSEIELYGLRGKYLYYSIGIAVGAIFFTILLFMIGSPALVNIALLFMGLAFAYVYPSHEYKKNGRWGTEKLPIVAAKPKVIFRKTSFKNIISQVRK</sequence>
<proteinExistence type="predicted"/>
<dbReference type="RefSeq" id="WP_109745419.1">
    <property type="nucleotide sequence ID" value="NZ_QGGO01000044.1"/>
</dbReference>
<feature type="transmembrane region" description="Helical" evidence="1">
    <location>
        <begin position="48"/>
        <end position="65"/>
    </location>
</feature>
<keyword evidence="3" id="KW-1185">Reference proteome</keyword>
<reference evidence="2 3" key="1">
    <citation type="submission" date="2018-05" db="EMBL/GenBank/DDBJ databases">
        <title>Genomic Encyclopedia of Archaeal and Bacterial Type Strains, Phase II (KMG-II): from individual species to whole genera.</title>
        <authorList>
            <person name="Goeker M."/>
        </authorList>
    </citation>
    <scope>NUCLEOTIDE SEQUENCE [LARGE SCALE GENOMIC DNA]</scope>
    <source>
        <strain evidence="2 3">DSM 22214</strain>
    </source>
</reference>
<name>A0A316DGL6_9BACT</name>
<gene>
    <name evidence="2" type="ORF">LV89_04754</name>
</gene>
<dbReference type="InterPro" id="IPR025407">
    <property type="entry name" value="DUF4133"/>
</dbReference>
<dbReference type="AlphaFoldDB" id="A0A316DGL6"/>
<dbReference type="Pfam" id="PF13571">
    <property type="entry name" value="DUF4133"/>
    <property type="match status" value="1"/>
</dbReference>
<evidence type="ECO:0000256" key="1">
    <source>
        <dbReference type="SAM" id="Phobius"/>
    </source>
</evidence>
<keyword evidence="1" id="KW-1133">Transmembrane helix</keyword>
<evidence type="ECO:0000313" key="2">
    <source>
        <dbReference type="EMBL" id="PWK16796.1"/>
    </source>
</evidence>
<dbReference type="OrthoDB" id="1273979at2"/>
<accession>A0A316DGL6</accession>
<dbReference type="Proteomes" id="UP000245489">
    <property type="component" value="Unassembled WGS sequence"/>
</dbReference>
<keyword evidence="1" id="KW-0812">Transmembrane</keyword>
<evidence type="ECO:0000313" key="3">
    <source>
        <dbReference type="Proteomes" id="UP000245489"/>
    </source>
</evidence>
<feature type="transmembrane region" description="Helical" evidence="1">
    <location>
        <begin position="23"/>
        <end position="42"/>
    </location>
</feature>
<keyword evidence="1" id="KW-0472">Membrane</keyword>
<comment type="caution">
    <text evidence="2">The sequence shown here is derived from an EMBL/GenBank/DDBJ whole genome shotgun (WGS) entry which is preliminary data.</text>
</comment>
<protein>
    <submittedName>
        <fullName evidence="2">Uncharacterized protein DUF4133</fullName>
    </submittedName>
</protein>
<organism evidence="2 3">
    <name type="scientific">Arcicella aurantiaca</name>
    <dbReference type="NCBI Taxonomy" id="591202"/>
    <lineage>
        <taxon>Bacteria</taxon>
        <taxon>Pseudomonadati</taxon>
        <taxon>Bacteroidota</taxon>
        <taxon>Cytophagia</taxon>
        <taxon>Cytophagales</taxon>
        <taxon>Flectobacillaceae</taxon>
        <taxon>Arcicella</taxon>
    </lineage>
</organism>
<dbReference type="EMBL" id="QGGO01000044">
    <property type="protein sequence ID" value="PWK16796.1"/>
    <property type="molecule type" value="Genomic_DNA"/>
</dbReference>